<evidence type="ECO:0000259" key="8">
    <source>
        <dbReference type="Pfam" id="PF08281"/>
    </source>
</evidence>
<protein>
    <submittedName>
        <fullName evidence="9">RNA polymerase sigma factor SigM</fullName>
    </submittedName>
</protein>
<keyword evidence="10" id="KW-1185">Reference proteome</keyword>
<dbReference type="GO" id="GO:0006352">
    <property type="term" value="P:DNA-templated transcription initiation"/>
    <property type="evidence" value="ECO:0007669"/>
    <property type="project" value="InterPro"/>
</dbReference>
<dbReference type="InterPro" id="IPR013324">
    <property type="entry name" value="RNA_pol_sigma_r3/r4-like"/>
</dbReference>
<dbReference type="Pfam" id="PF04542">
    <property type="entry name" value="Sigma70_r2"/>
    <property type="match status" value="1"/>
</dbReference>
<dbReference type="InterPro" id="IPR013249">
    <property type="entry name" value="RNA_pol_sigma70_r4_t2"/>
</dbReference>
<dbReference type="Gene3D" id="1.10.1740.10">
    <property type="match status" value="1"/>
</dbReference>
<feature type="region of interest" description="Disordered" evidence="6">
    <location>
        <begin position="187"/>
        <end position="249"/>
    </location>
</feature>
<dbReference type="PATRIC" id="fig|1214242.5.peg.3912"/>
<proteinExistence type="inferred from homology"/>
<dbReference type="Gene3D" id="1.10.10.10">
    <property type="entry name" value="Winged helix-like DNA-binding domain superfamily/Winged helix DNA-binding domain"/>
    <property type="match status" value="1"/>
</dbReference>
<keyword evidence="3" id="KW-0731">Sigma factor</keyword>
<evidence type="ECO:0000256" key="1">
    <source>
        <dbReference type="ARBA" id="ARBA00010641"/>
    </source>
</evidence>
<evidence type="ECO:0000256" key="5">
    <source>
        <dbReference type="ARBA" id="ARBA00023163"/>
    </source>
</evidence>
<dbReference type="HOGENOM" id="CLU_047691_3_0_11"/>
<evidence type="ECO:0000313" key="9">
    <source>
        <dbReference type="EMBL" id="AGS70634.1"/>
    </source>
</evidence>
<dbReference type="Proteomes" id="UP000015423">
    <property type="component" value="Chromosome"/>
</dbReference>
<dbReference type="PANTHER" id="PTHR43133:SF50">
    <property type="entry name" value="ECF RNA POLYMERASE SIGMA FACTOR SIGM"/>
    <property type="match status" value="1"/>
</dbReference>
<keyword evidence="2" id="KW-0805">Transcription regulation</keyword>
<dbReference type="RefSeq" id="WP_020941094.1">
    <property type="nucleotide sequence ID" value="NC_021985.1"/>
</dbReference>
<evidence type="ECO:0000256" key="4">
    <source>
        <dbReference type="ARBA" id="ARBA00023125"/>
    </source>
</evidence>
<dbReference type="InterPro" id="IPR039425">
    <property type="entry name" value="RNA_pol_sigma-70-like"/>
</dbReference>
<feature type="domain" description="RNA polymerase sigma-70 region 2" evidence="7">
    <location>
        <begin position="30"/>
        <end position="96"/>
    </location>
</feature>
<dbReference type="PANTHER" id="PTHR43133">
    <property type="entry name" value="RNA POLYMERASE ECF-TYPE SIGMA FACTO"/>
    <property type="match status" value="1"/>
</dbReference>
<reference evidence="10" key="1">
    <citation type="submission" date="2012-10" db="EMBL/GenBank/DDBJ databases">
        <title>The complete genome sequence of Streptomyces collinus Tu 365.</title>
        <authorList>
            <person name="Ruckert C."/>
            <person name="Szczepanowski R."/>
            <person name="Goesmann A."/>
            <person name="Pross E.K."/>
            <person name="Musiol E.M."/>
            <person name="Blin K."/>
            <person name="Wohlleben W."/>
            <person name="Puhler A."/>
            <person name="Weber T."/>
            <person name="Kalinowski J."/>
        </authorList>
    </citation>
    <scope>NUCLEOTIDE SEQUENCE [LARGE SCALE GENOMIC DNA]</scope>
    <source>
        <strain evidence="10">DSM 40733 / Tue 365</strain>
    </source>
</reference>
<evidence type="ECO:0000259" key="7">
    <source>
        <dbReference type="Pfam" id="PF04542"/>
    </source>
</evidence>
<dbReference type="NCBIfam" id="NF007225">
    <property type="entry name" value="PRK09643.1"/>
    <property type="match status" value="1"/>
</dbReference>
<dbReference type="KEGG" id="sci:B446_19100"/>
<feature type="domain" description="RNA polymerase sigma factor 70 region 4 type 2" evidence="8">
    <location>
        <begin position="130"/>
        <end position="182"/>
    </location>
</feature>
<sequence length="249" mass="26786">MAEGAGYDGVSDKDLLARHVEGDPDAFGEIVRRHRDRLWAVALRTLGDREEAADAVQDALVSAYRAAHTFRGQSAVTTWLHRITVNACLDRARKAATRKTAPVDDTERFEQLLEPHESASAPAERNDVSRQLLEALGTLPYEQRAALVLVDMQGYPVAEAARMLDVPTGTVKSRCARGRARLLPLLTHLRPGAAEGRGEEEDGDRKESGPGRNRVQGTSVPPSTGSPYEGSRDTGPSDSAVVKGGGGRA</sequence>
<evidence type="ECO:0000256" key="3">
    <source>
        <dbReference type="ARBA" id="ARBA00023082"/>
    </source>
</evidence>
<dbReference type="CDD" id="cd06171">
    <property type="entry name" value="Sigma70_r4"/>
    <property type="match status" value="1"/>
</dbReference>
<keyword evidence="5" id="KW-0804">Transcription</keyword>
<dbReference type="InterPro" id="IPR014284">
    <property type="entry name" value="RNA_pol_sigma-70_dom"/>
</dbReference>
<dbReference type="GO" id="GO:0016987">
    <property type="term" value="F:sigma factor activity"/>
    <property type="evidence" value="ECO:0007669"/>
    <property type="project" value="UniProtKB-KW"/>
</dbReference>
<dbReference type="InterPro" id="IPR007627">
    <property type="entry name" value="RNA_pol_sigma70_r2"/>
</dbReference>
<evidence type="ECO:0000313" key="10">
    <source>
        <dbReference type="Proteomes" id="UP000015423"/>
    </source>
</evidence>
<evidence type="ECO:0000256" key="2">
    <source>
        <dbReference type="ARBA" id="ARBA00023015"/>
    </source>
</evidence>
<dbReference type="GO" id="GO:0003677">
    <property type="term" value="F:DNA binding"/>
    <property type="evidence" value="ECO:0007669"/>
    <property type="project" value="UniProtKB-KW"/>
</dbReference>
<dbReference type="InterPro" id="IPR013325">
    <property type="entry name" value="RNA_pol_sigma_r2"/>
</dbReference>
<dbReference type="EMBL" id="CP006259">
    <property type="protein sequence ID" value="AGS70634.1"/>
    <property type="molecule type" value="Genomic_DNA"/>
</dbReference>
<dbReference type="STRING" id="1214242.B446_19100"/>
<dbReference type="NCBIfam" id="TIGR02937">
    <property type="entry name" value="sigma70-ECF"/>
    <property type="match status" value="1"/>
</dbReference>
<gene>
    <name evidence="9" type="ORF">B446_19100</name>
</gene>
<keyword evidence="4" id="KW-0238">DNA-binding</keyword>
<feature type="compositionally biased region" description="Polar residues" evidence="6">
    <location>
        <begin position="215"/>
        <end position="226"/>
    </location>
</feature>
<evidence type="ECO:0000256" key="6">
    <source>
        <dbReference type="SAM" id="MobiDB-lite"/>
    </source>
</evidence>
<comment type="similarity">
    <text evidence="1">Belongs to the sigma-70 factor family. ECF subfamily.</text>
</comment>
<dbReference type="SUPFAM" id="SSF88659">
    <property type="entry name" value="Sigma3 and sigma4 domains of RNA polymerase sigma factors"/>
    <property type="match status" value="1"/>
</dbReference>
<accession>S5V631</accession>
<dbReference type="Pfam" id="PF08281">
    <property type="entry name" value="Sigma70_r4_2"/>
    <property type="match status" value="1"/>
</dbReference>
<dbReference type="eggNOG" id="COG1595">
    <property type="taxonomic scope" value="Bacteria"/>
</dbReference>
<name>S5V631_STRC3</name>
<reference evidence="9 10" key="2">
    <citation type="journal article" date="2013" name="J. Biotechnol.">
        <title>Complete genome sequence of the kirromycin producer Streptomyces collinus Tu 365 consisting of a linear chromosome and two linear plasmids.</title>
        <authorList>
            <person name="Ruckert C."/>
            <person name="Szczepanowski R."/>
            <person name="Albersmeier A."/>
            <person name="Goesmann A."/>
            <person name="Iftime D."/>
            <person name="Musiol E.M."/>
            <person name="Blin K."/>
            <person name="Wohlleben W."/>
            <person name="Puhler A."/>
            <person name="Kalinowski J."/>
            <person name="Weber T."/>
        </authorList>
    </citation>
    <scope>NUCLEOTIDE SEQUENCE [LARGE SCALE GENOMIC DNA]</scope>
    <source>
        <strain evidence="10">DSM 40733 / Tue 365</strain>
    </source>
</reference>
<dbReference type="AlphaFoldDB" id="S5V631"/>
<organism evidence="9 10">
    <name type="scientific">Streptomyces collinus (strain DSM 40733 / Tue 365)</name>
    <dbReference type="NCBI Taxonomy" id="1214242"/>
    <lineage>
        <taxon>Bacteria</taxon>
        <taxon>Bacillati</taxon>
        <taxon>Actinomycetota</taxon>
        <taxon>Actinomycetes</taxon>
        <taxon>Kitasatosporales</taxon>
        <taxon>Streptomycetaceae</taxon>
        <taxon>Streptomyces</taxon>
    </lineage>
</organism>
<dbReference type="SUPFAM" id="SSF88946">
    <property type="entry name" value="Sigma2 domain of RNA polymerase sigma factors"/>
    <property type="match status" value="1"/>
</dbReference>
<dbReference type="InterPro" id="IPR036388">
    <property type="entry name" value="WH-like_DNA-bd_sf"/>
</dbReference>